<evidence type="ECO:0000313" key="3">
    <source>
        <dbReference type="Proteomes" id="UP001396898"/>
    </source>
</evidence>
<organism evidence="2 3">
    <name type="scientific">Apiospora marii</name>
    <dbReference type="NCBI Taxonomy" id="335849"/>
    <lineage>
        <taxon>Eukaryota</taxon>
        <taxon>Fungi</taxon>
        <taxon>Dikarya</taxon>
        <taxon>Ascomycota</taxon>
        <taxon>Pezizomycotina</taxon>
        <taxon>Sordariomycetes</taxon>
        <taxon>Xylariomycetidae</taxon>
        <taxon>Amphisphaeriales</taxon>
        <taxon>Apiosporaceae</taxon>
        <taxon>Apiospora</taxon>
    </lineage>
</organism>
<evidence type="ECO:0000256" key="1">
    <source>
        <dbReference type="SAM" id="MobiDB-lite"/>
    </source>
</evidence>
<dbReference type="EMBL" id="JAQQWI010000012">
    <property type="protein sequence ID" value="KAK8015938.1"/>
    <property type="molecule type" value="Genomic_DNA"/>
</dbReference>
<protein>
    <submittedName>
        <fullName evidence="2">Uncharacterized protein</fullName>
    </submittedName>
</protein>
<feature type="compositionally biased region" description="Pro residues" evidence="1">
    <location>
        <begin position="77"/>
        <end position="104"/>
    </location>
</feature>
<feature type="compositionally biased region" description="Low complexity" evidence="1">
    <location>
        <begin position="20"/>
        <end position="41"/>
    </location>
</feature>
<accession>A0ABR1RLW9</accession>
<sequence>MGRGSYDTTGTPKPAPPKPQTRTTTYLISSDNNDDASNMNSRFAPLLNHSRLDPPLTEGGFLADLGRGGYDISNSPKPAPRPPRPGSPTPKPPQQPKPDQPPRS</sequence>
<proteinExistence type="predicted"/>
<comment type="caution">
    <text evidence="2">The sequence shown here is derived from an EMBL/GenBank/DDBJ whole genome shotgun (WGS) entry which is preliminary data.</text>
</comment>
<reference evidence="2 3" key="1">
    <citation type="submission" date="2023-01" db="EMBL/GenBank/DDBJ databases">
        <title>Analysis of 21 Apiospora genomes using comparative genomics revels a genus with tremendous synthesis potential of carbohydrate active enzymes and secondary metabolites.</title>
        <authorList>
            <person name="Sorensen T."/>
        </authorList>
    </citation>
    <scope>NUCLEOTIDE SEQUENCE [LARGE SCALE GENOMIC DNA]</scope>
    <source>
        <strain evidence="2 3">CBS 20057</strain>
    </source>
</reference>
<gene>
    <name evidence="2" type="ORF">PG991_008826</name>
</gene>
<feature type="region of interest" description="Disordered" evidence="1">
    <location>
        <begin position="1"/>
        <end position="104"/>
    </location>
</feature>
<dbReference type="Proteomes" id="UP001396898">
    <property type="component" value="Unassembled WGS sequence"/>
</dbReference>
<keyword evidence="3" id="KW-1185">Reference proteome</keyword>
<evidence type="ECO:0000313" key="2">
    <source>
        <dbReference type="EMBL" id="KAK8015938.1"/>
    </source>
</evidence>
<name>A0ABR1RLW9_9PEZI</name>